<keyword evidence="1" id="KW-1133">Transmembrane helix</keyword>
<comment type="caution">
    <text evidence="2">The sequence shown here is derived from an EMBL/GenBank/DDBJ whole genome shotgun (WGS) entry which is preliminary data.</text>
</comment>
<name>A0A0G0BG06_9BACT</name>
<evidence type="ECO:0000313" key="2">
    <source>
        <dbReference type="EMBL" id="KKP30002.1"/>
    </source>
</evidence>
<dbReference type="EMBL" id="LBOG01000005">
    <property type="protein sequence ID" value="KKP30002.1"/>
    <property type="molecule type" value="Genomic_DNA"/>
</dbReference>
<gene>
    <name evidence="2" type="ORF">UR19_C0005G0004</name>
</gene>
<organism evidence="2 3">
    <name type="scientific">Candidatus Nomurabacteria bacterium GW2011_GWF1_31_48</name>
    <dbReference type="NCBI Taxonomy" id="1618767"/>
    <lineage>
        <taxon>Bacteria</taxon>
        <taxon>Candidatus Nomuraibacteriota</taxon>
    </lineage>
</organism>
<feature type="transmembrane region" description="Helical" evidence="1">
    <location>
        <begin position="12"/>
        <end position="32"/>
    </location>
</feature>
<dbReference type="InterPro" id="IPR012902">
    <property type="entry name" value="N_methyl_site"/>
</dbReference>
<keyword evidence="1" id="KW-0812">Transmembrane</keyword>
<evidence type="ECO:0000313" key="3">
    <source>
        <dbReference type="Proteomes" id="UP000034934"/>
    </source>
</evidence>
<proteinExistence type="predicted"/>
<dbReference type="AlphaFoldDB" id="A0A0G0BG06"/>
<dbReference type="SUPFAM" id="SSF54523">
    <property type="entry name" value="Pili subunits"/>
    <property type="match status" value="1"/>
</dbReference>
<evidence type="ECO:0008006" key="4">
    <source>
        <dbReference type="Google" id="ProtNLM"/>
    </source>
</evidence>
<sequence>MKKFYQKGISVIEILLVVAIIGILSLIVFPQFSKIKENQIFKNTIEDVVSTLHSAQSQSLASVDSFEYGVHFESDEIIIFKGNIFSESALDNKIIKIISPANISNVTLGGVSSSSGDVYFERLSGVPNKVGTITVSVPSTSKIITIYSTGAVGVD</sequence>
<dbReference type="NCBIfam" id="TIGR02532">
    <property type="entry name" value="IV_pilin_GFxxxE"/>
    <property type="match status" value="1"/>
</dbReference>
<keyword evidence="1" id="KW-0472">Membrane</keyword>
<dbReference type="InterPro" id="IPR045584">
    <property type="entry name" value="Pilin-like"/>
</dbReference>
<reference evidence="2 3" key="1">
    <citation type="journal article" date="2015" name="Nature">
        <title>rRNA introns, odd ribosomes, and small enigmatic genomes across a large radiation of phyla.</title>
        <authorList>
            <person name="Brown C.T."/>
            <person name="Hug L.A."/>
            <person name="Thomas B.C."/>
            <person name="Sharon I."/>
            <person name="Castelle C.J."/>
            <person name="Singh A."/>
            <person name="Wilkins M.J."/>
            <person name="Williams K.H."/>
            <person name="Banfield J.F."/>
        </authorList>
    </citation>
    <scope>NUCLEOTIDE SEQUENCE [LARGE SCALE GENOMIC DNA]</scope>
</reference>
<dbReference type="Gene3D" id="3.30.700.10">
    <property type="entry name" value="Glycoprotein, Type 4 Pilin"/>
    <property type="match status" value="1"/>
</dbReference>
<evidence type="ECO:0000256" key="1">
    <source>
        <dbReference type="SAM" id="Phobius"/>
    </source>
</evidence>
<accession>A0A0G0BG06</accession>
<dbReference type="Proteomes" id="UP000034934">
    <property type="component" value="Unassembled WGS sequence"/>
</dbReference>
<protein>
    <recommendedName>
        <fullName evidence="4">Prepilin-type N-terminal cleavage/methylation domain-containing protein</fullName>
    </recommendedName>
</protein>